<proteinExistence type="predicted"/>
<name>A0A8T2NAC7_9TELE</name>
<dbReference type="Proteomes" id="UP000824540">
    <property type="component" value="Unassembled WGS sequence"/>
</dbReference>
<dbReference type="AlphaFoldDB" id="A0A8T2NAC7"/>
<keyword evidence="3" id="KW-1185">Reference proteome</keyword>
<feature type="compositionally biased region" description="Basic and acidic residues" evidence="1">
    <location>
        <begin position="114"/>
        <end position="129"/>
    </location>
</feature>
<comment type="caution">
    <text evidence="2">The sequence shown here is derived from an EMBL/GenBank/DDBJ whole genome shotgun (WGS) entry which is preliminary data.</text>
</comment>
<feature type="region of interest" description="Disordered" evidence="1">
    <location>
        <begin position="1"/>
        <end position="83"/>
    </location>
</feature>
<feature type="compositionally biased region" description="Low complexity" evidence="1">
    <location>
        <begin position="49"/>
        <end position="58"/>
    </location>
</feature>
<organism evidence="2 3">
    <name type="scientific">Albula glossodonta</name>
    <name type="common">roundjaw bonefish</name>
    <dbReference type="NCBI Taxonomy" id="121402"/>
    <lineage>
        <taxon>Eukaryota</taxon>
        <taxon>Metazoa</taxon>
        <taxon>Chordata</taxon>
        <taxon>Craniata</taxon>
        <taxon>Vertebrata</taxon>
        <taxon>Euteleostomi</taxon>
        <taxon>Actinopterygii</taxon>
        <taxon>Neopterygii</taxon>
        <taxon>Teleostei</taxon>
        <taxon>Albuliformes</taxon>
        <taxon>Albulidae</taxon>
        <taxon>Albula</taxon>
    </lineage>
</organism>
<evidence type="ECO:0000313" key="2">
    <source>
        <dbReference type="EMBL" id="KAG9336894.1"/>
    </source>
</evidence>
<dbReference type="EMBL" id="JAFBMS010000102">
    <property type="protein sequence ID" value="KAG9336894.1"/>
    <property type="molecule type" value="Genomic_DNA"/>
</dbReference>
<sequence>MRVSNQVFNADQRRDNEADREGHAVLLHPVREQQRTGSDPDGGGGGGRSSTVSLSSVGGRAGQSVRDSCQWRTKEPRTTPPKTFLSEVLPVQLQTHRAVHLQITKVFKTAQWSSEKDITLRDPLEDSKPHSSCSSCSGR</sequence>
<feature type="compositionally biased region" description="Basic and acidic residues" evidence="1">
    <location>
        <begin position="11"/>
        <end position="34"/>
    </location>
</feature>
<evidence type="ECO:0000256" key="1">
    <source>
        <dbReference type="SAM" id="MobiDB-lite"/>
    </source>
</evidence>
<evidence type="ECO:0000313" key="3">
    <source>
        <dbReference type="Proteomes" id="UP000824540"/>
    </source>
</evidence>
<gene>
    <name evidence="2" type="ORF">JZ751_003243</name>
</gene>
<accession>A0A8T2NAC7</accession>
<protein>
    <submittedName>
        <fullName evidence="2">Uncharacterized protein</fullName>
    </submittedName>
</protein>
<feature type="region of interest" description="Disordered" evidence="1">
    <location>
        <begin position="112"/>
        <end position="139"/>
    </location>
</feature>
<reference evidence="2" key="1">
    <citation type="thesis" date="2021" institute="BYU ScholarsArchive" country="Provo, UT, USA">
        <title>Applications of and Algorithms for Genome Assembly and Genomic Analyses with an Emphasis on Marine Teleosts.</title>
        <authorList>
            <person name="Pickett B.D."/>
        </authorList>
    </citation>
    <scope>NUCLEOTIDE SEQUENCE</scope>
    <source>
        <strain evidence="2">HI-2016</strain>
    </source>
</reference>